<proteinExistence type="predicted"/>
<protein>
    <submittedName>
        <fullName evidence="1">Uncharacterized protein</fullName>
    </submittedName>
</protein>
<dbReference type="Proteomes" id="UP000298652">
    <property type="component" value="Chromosome 4"/>
</dbReference>
<reference evidence="1" key="1">
    <citation type="submission" date="2019-03" db="EMBL/GenBank/DDBJ databases">
        <title>WGS assembly of Setaria viridis.</title>
        <authorList>
            <person name="Huang P."/>
            <person name="Jenkins J."/>
            <person name="Grimwood J."/>
            <person name="Barry K."/>
            <person name="Healey A."/>
            <person name="Mamidi S."/>
            <person name="Sreedasyam A."/>
            <person name="Shu S."/>
            <person name="Feldman M."/>
            <person name="Wu J."/>
            <person name="Yu Y."/>
            <person name="Chen C."/>
            <person name="Johnson J."/>
            <person name="Rokhsar D."/>
            <person name="Baxter I."/>
            <person name="Schmutz J."/>
            <person name="Brutnell T."/>
            <person name="Kellogg E."/>
        </authorList>
    </citation>
    <scope>NUCLEOTIDE SEQUENCE [LARGE SCALE GENOMIC DNA]</scope>
</reference>
<keyword evidence="2" id="KW-1185">Reference proteome</keyword>
<evidence type="ECO:0000313" key="2">
    <source>
        <dbReference type="Proteomes" id="UP000298652"/>
    </source>
</evidence>
<name>A0A4U6VCA5_SETVI</name>
<dbReference type="EMBL" id="CM016555">
    <property type="protein sequence ID" value="TKW21597.1"/>
    <property type="molecule type" value="Genomic_DNA"/>
</dbReference>
<sequence length="46" mass="5420">MLCSSCWKTEEVINISTETLLYMLRICKVELLGFLCLSWKYCNLQV</sequence>
<dbReference type="Gramene" id="TKW21597">
    <property type="protein sequence ID" value="TKW21597"/>
    <property type="gene ID" value="SEVIR_4G129601v2"/>
</dbReference>
<accession>A0A4U6VCA5</accession>
<dbReference type="AlphaFoldDB" id="A0A4U6VCA5"/>
<gene>
    <name evidence="1" type="ORF">SEVIR_4G129601v2</name>
</gene>
<organism evidence="1 2">
    <name type="scientific">Setaria viridis</name>
    <name type="common">Green bristlegrass</name>
    <name type="synonym">Setaria italica subsp. viridis</name>
    <dbReference type="NCBI Taxonomy" id="4556"/>
    <lineage>
        <taxon>Eukaryota</taxon>
        <taxon>Viridiplantae</taxon>
        <taxon>Streptophyta</taxon>
        <taxon>Embryophyta</taxon>
        <taxon>Tracheophyta</taxon>
        <taxon>Spermatophyta</taxon>
        <taxon>Magnoliopsida</taxon>
        <taxon>Liliopsida</taxon>
        <taxon>Poales</taxon>
        <taxon>Poaceae</taxon>
        <taxon>PACMAD clade</taxon>
        <taxon>Panicoideae</taxon>
        <taxon>Panicodae</taxon>
        <taxon>Paniceae</taxon>
        <taxon>Cenchrinae</taxon>
        <taxon>Setaria</taxon>
    </lineage>
</organism>
<evidence type="ECO:0000313" key="1">
    <source>
        <dbReference type="EMBL" id="TKW21597.1"/>
    </source>
</evidence>